<comment type="caution">
    <text evidence="1">The sequence shown here is derived from an EMBL/GenBank/DDBJ whole genome shotgun (WGS) entry which is preliminary data.</text>
</comment>
<keyword evidence="2" id="KW-1185">Reference proteome</keyword>
<dbReference type="InterPro" id="IPR008792">
    <property type="entry name" value="PQQD"/>
</dbReference>
<evidence type="ECO:0000313" key="1">
    <source>
        <dbReference type="EMBL" id="MCM6761074.1"/>
    </source>
</evidence>
<dbReference type="InterPro" id="IPR041881">
    <property type="entry name" value="PqqD_sf"/>
</dbReference>
<dbReference type="Pfam" id="PF05402">
    <property type="entry name" value="PqqD"/>
    <property type="match status" value="1"/>
</dbReference>
<protein>
    <submittedName>
        <fullName evidence="1">PqqD family peptide modification chaperone</fullName>
    </submittedName>
</protein>
<reference evidence="1" key="1">
    <citation type="submission" date="2022-06" db="EMBL/GenBank/DDBJ databases">
        <title>Whole genome shotgun sequencing (WGS) of Rathayibacter sp. ZW T2_19, isolated from stored onions (Allium cepa).</title>
        <authorList>
            <person name="Stoll D.A."/>
            <person name="Huch M."/>
        </authorList>
    </citation>
    <scope>NUCLEOTIDE SEQUENCE</scope>
    <source>
        <strain evidence="1">ZW T2_19</strain>
    </source>
</reference>
<organism evidence="1 2">
    <name type="scientific">Rathayibacter rubneri</name>
    <dbReference type="NCBI Taxonomy" id="2950106"/>
    <lineage>
        <taxon>Bacteria</taxon>
        <taxon>Bacillati</taxon>
        <taxon>Actinomycetota</taxon>
        <taxon>Actinomycetes</taxon>
        <taxon>Micrococcales</taxon>
        <taxon>Microbacteriaceae</taxon>
        <taxon>Rathayibacter</taxon>
    </lineage>
</organism>
<dbReference type="RefSeq" id="WP_251942953.1">
    <property type="nucleotide sequence ID" value="NZ_JAMRYM010000002.1"/>
</dbReference>
<dbReference type="Proteomes" id="UP001155240">
    <property type="component" value="Unassembled WGS sequence"/>
</dbReference>
<evidence type="ECO:0000313" key="2">
    <source>
        <dbReference type="Proteomes" id="UP001155240"/>
    </source>
</evidence>
<name>A0A9X2DXA0_9MICO</name>
<dbReference type="AlphaFoldDB" id="A0A9X2DXA0"/>
<accession>A0A9X2DXA0</accession>
<proteinExistence type="predicted"/>
<dbReference type="EMBL" id="JAMRYM010000002">
    <property type="protein sequence ID" value="MCM6761074.1"/>
    <property type="molecule type" value="Genomic_DNA"/>
</dbReference>
<sequence>MSTVQLGFAQGVELAHALVASAAERAAVAVVFIKGPVANHHGLRRPTVPSDVDVLVHPQDAGRLIAELVGLGWGRRPESRAHATFVTHSETLIHAEWPCDIDVHVEYPGFVRPESDVFAALSSHSVGVPIAGRLLPGASEIDSILISALHSLRAPYLSRSKTEYSELLAHVWGRGDRIAFLSAVTDRSSDLGASGSLAPFLRDIDAPLPRAETAHLEPLWVLRAAALSRTAEWLNHILDAPHRDRPLILWQALVPSRSDLLIDHPSAAGRSLVGLRARRIVKGVLAFPQAARALLRARRLRRVVESTVERASDGAVFVASPSAGAGASEEGTGAERSATPGVVRFVGVASIQDESDTSGASTATASRLRDRSLFVQSSQVAWAQAEDGIVVVDLASRSPRPVALAGTSAFFWDLLAEPRSFGEVLDAASEAFGVAPTDIADDVHAFLVELETDGLILPT</sequence>
<dbReference type="Gene3D" id="1.10.10.1150">
    <property type="entry name" value="Coenzyme PQQ synthesis protein D (PqqD)"/>
    <property type="match status" value="1"/>
</dbReference>
<gene>
    <name evidence="1" type="ORF">NB037_01465</name>
</gene>